<evidence type="ECO:0000313" key="3">
    <source>
        <dbReference type="Proteomes" id="UP001271789"/>
    </source>
</evidence>
<keyword evidence="1" id="KW-1133">Transmembrane helix</keyword>
<comment type="caution">
    <text evidence="2">The sequence shown here is derived from an EMBL/GenBank/DDBJ whole genome shotgun (WGS) entry which is preliminary data.</text>
</comment>
<reference evidence="2" key="1">
    <citation type="submission" date="2023-06" db="EMBL/GenBank/DDBJ databases">
        <title>Genome sequence of Methanosarcinaceae archaeon Ag5.</title>
        <authorList>
            <person name="Protasov E."/>
            <person name="Platt K."/>
            <person name="Poehlein A."/>
            <person name="Daniel R."/>
            <person name="Brune A."/>
        </authorList>
    </citation>
    <scope>NUCLEOTIDE SEQUENCE</scope>
    <source>
        <strain evidence="2">Ag5</strain>
    </source>
</reference>
<organism evidence="2 3">
    <name type="scientific">Methanolapillus africanus</name>
    <dbReference type="NCBI Taxonomy" id="3028297"/>
    <lineage>
        <taxon>Archaea</taxon>
        <taxon>Methanobacteriati</taxon>
        <taxon>Methanobacteriota</taxon>
        <taxon>Stenosarchaea group</taxon>
        <taxon>Methanomicrobia</taxon>
        <taxon>Methanosarcinales</taxon>
        <taxon>Methanosarcinaceae</taxon>
        <taxon>Methanolapillus</taxon>
    </lineage>
</organism>
<keyword evidence="1" id="KW-0472">Membrane</keyword>
<sequence>MVLSVPFCFRNLALHPSYIFLTSSIPYFLESFDSKTSSKNEVAYVIFIYLIFIFEVKFSEIVPLELEAQFRSFRGQLEKMVRNKKTKNLKNKNGKTIKIPNLKNLKNRKNL</sequence>
<dbReference type="AlphaFoldDB" id="A0AAE4SDV4"/>
<keyword evidence="1" id="KW-0812">Transmembrane</keyword>
<evidence type="ECO:0000313" key="2">
    <source>
        <dbReference type="EMBL" id="MDV0446978.1"/>
    </source>
</evidence>
<proteinExistence type="predicted"/>
<dbReference type="Proteomes" id="UP001271789">
    <property type="component" value="Unassembled WGS sequence"/>
</dbReference>
<feature type="transmembrane region" description="Helical" evidence="1">
    <location>
        <begin position="41"/>
        <end position="64"/>
    </location>
</feature>
<evidence type="ECO:0000256" key="1">
    <source>
        <dbReference type="SAM" id="Phobius"/>
    </source>
</evidence>
<gene>
    <name evidence="2" type="ORF">MsAg5_08460</name>
</gene>
<protein>
    <submittedName>
        <fullName evidence="2">Uncharacterized protein</fullName>
    </submittedName>
</protein>
<dbReference type="EMBL" id="JAWDKD010000015">
    <property type="protein sequence ID" value="MDV0446978.1"/>
    <property type="molecule type" value="Genomic_DNA"/>
</dbReference>
<feature type="transmembrane region" description="Helical" evidence="1">
    <location>
        <begin position="12"/>
        <end position="29"/>
    </location>
</feature>
<accession>A0AAE4SDV4</accession>
<name>A0AAE4SDV4_9EURY</name>
<keyword evidence="3" id="KW-1185">Reference proteome</keyword>